<dbReference type="PANTHER" id="PTHR24559:SF436">
    <property type="entry name" value="RNA-DIRECTED DNA POLYMERASE HOMOLOG"/>
    <property type="match status" value="1"/>
</dbReference>
<keyword evidence="1" id="KW-1133">Transmembrane helix</keyword>
<sequence>IYINKLKQNSLTNTLYTKKKNRKLKLYINYRYLNKAIIKNYYFILLILELIDKLRGAKWFIFKIRYKLFKYLTIINYILREYLDVFIIIYLNNILIYINRILEKYVKYIKRIL</sequence>
<gene>
    <name evidence="2" type="ORF">K469DRAFT_575110</name>
</gene>
<proteinExistence type="predicted"/>
<evidence type="ECO:0008006" key="4">
    <source>
        <dbReference type="Google" id="ProtNLM"/>
    </source>
</evidence>
<keyword evidence="1" id="KW-0812">Transmembrane</keyword>
<organism evidence="2 3">
    <name type="scientific">Zopfia rhizophila CBS 207.26</name>
    <dbReference type="NCBI Taxonomy" id="1314779"/>
    <lineage>
        <taxon>Eukaryota</taxon>
        <taxon>Fungi</taxon>
        <taxon>Dikarya</taxon>
        <taxon>Ascomycota</taxon>
        <taxon>Pezizomycotina</taxon>
        <taxon>Dothideomycetes</taxon>
        <taxon>Dothideomycetes incertae sedis</taxon>
        <taxon>Zopfiaceae</taxon>
        <taxon>Zopfia</taxon>
    </lineage>
</organism>
<dbReference type="SUPFAM" id="SSF56672">
    <property type="entry name" value="DNA/RNA polymerases"/>
    <property type="match status" value="1"/>
</dbReference>
<name>A0A6A6E6R3_9PEZI</name>
<keyword evidence="3" id="KW-1185">Reference proteome</keyword>
<dbReference type="EMBL" id="ML994632">
    <property type="protein sequence ID" value="KAF2185870.1"/>
    <property type="molecule type" value="Genomic_DNA"/>
</dbReference>
<dbReference type="OrthoDB" id="5599418at2759"/>
<dbReference type="InterPro" id="IPR053134">
    <property type="entry name" value="RNA-dir_DNA_polymerase"/>
</dbReference>
<dbReference type="InterPro" id="IPR043502">
    <property type="entry name" value="DNA/RNA_pol_sf"/>
</dbReference>
<dbReference type="InterPro" id="IPR043128">
    <property type="entry name" value="Rev_trsase/Diguanyl_cyclase"/>
</dbReference>
<reference evidence="2" key="1">
    <citation type="journal article" date="2020" name="Stud. Mycol.">
        <title>101 Dothideomycetes genomes: a test case for predicting lifestyles and emergence of pathogens.</title>
        <authorList>
            <person name="Haridas S."/>
            <person name="Albert R."/>
            <person name="Binder M."/>
            <person name="Bloem J."/>
            <person name="Labutti K."/>
            <person name="Salamov A."/>
            <person name="Andreopoulos B."/>
            <person name="Baker S."/>
            <person name="Barry K."/>
            <person name="Bills G."/>
            <person name="Bluhm B."/>
            <person name="Cannon C."/>
            <person name="Castanera R."/>
            <person name="Culley D."/>
            <person name="Daum C."/>
            <person name="Ezra D."/>
            <person name="Gonzalez J."/>
            <person name="Henrissat B."/>
            <person name="Kuo A."/>
            <person name="Liang C."/>
            <person name="Lipzen A."/>
            <person name="Lutzoni F."/>
            <person name="Magnuson J."/>
            <person name="Mondo S."/>
            <person name="Nolan M."/>
            <person name="Ohm R."/>
            <person name="Pangilinan J."/>
            <person name="Park H.-J."/>
            <person name="Ramirez L."/>
            <person name="Alfaro M."/>
            <person name="Sun H."/>
            <person name="Tritt A."/>
            <person name="Yoshinaga Y."/>
            <person name="Zwiers L.-H."/>
            <person name="Turgeon B."/>
            <person name="Goodwin S."/>
            <person name="Spatafora J."/>
            <person name="Crous P."/>
            <person name="Grigoriev I."/>
        </authorList>
    </citation>
    <scope>NUCLEOTIDE SEQUENCE</scope>
    <source>
        <strain evidence="2">CBS 207.26</strain>
    </source>
</reference>
<evidence type="ECO:0000256" key="1">
    <source>
        <dbReference type="SAM" id="Phobius"/>
    </source>
</evidence>
<dbReference type="PANTHER" id="PTHR24559">
    <property type="entry name" value="TRANSPOSON TY3-I GAG-POL POLYPROTEIN"/>
    <property type="match status" value="1"/>
</dbReference>
<protein>
    <recommendedName>
        <fullName evidence="4">DNA/RNA polymerase</fullName>
    </recommendedName>
</protein>
<evidence type="ECO:0000313" key="3">
    <source>
        <dbReference type="Proteomes" id="UP000800200"/>
    </source>
</evidence>
<keyword evidence="1" id="KW-0472">Membrane</keyword>
<evidence type="ECO:0000313" key="2">
    <source>
        <dbReference type="EMBL" id="KAF2185870.1"/>
    </source>
</evidence>
<accession>A0A6A6E6R3</accession>
<dbReference type="AlphaFoldDB" id="A0A6A6E6R3"/>
<dbReference type="Proteomes" id="UP000800200">
    <property type="component" value="Unassembled WGS sequence"/>
</dbReference>
<feature type="non-terminal residue" evidence="2">
    <location>
        <position position="1"/>
    </location>
</feature>
<dbReference type="Gene3D" id="3.30.70.270">
    <property type="match status" value="1"/>
</dbReference>
<feature type="transmembrane region" description="Helical" evidence="1">
    <location>
        <begin position="82"/>
        <end position="102"/>
    </location>
</feature>